<sequence length="87" mass="9477">MAMKRAATSAIRAFSSSSPSSFGSSGSSTRLLHVSISILFPHLFSKAISADFTSTRRSQVGSSIFPSCVRKIDRDHQLFFFNGIITM</sequence>
<name>A0A9Q0U5D3_9ROSI</name>
<protein>
    <submittedName>
        <fullName evidence="2">Uncharacterized protein</fullName>
    </submittedName>
</protein>
<comment type="caution">
    <text evidence="2">The sequence shown here is derived from an EMBL/GenBank/DDBJ whole genome shotgun (WGS) entry which is preliminary data.</text>
</comment>
<accession>A0A9Q0U5D3</accession>
<feature type="compositionally biased region" description="Low complexity" evidence="1">
    <location>
        <begin position="14"/>
        <end position="26"/>
    </location>
</feature>
<reference evidence="2" key="2">
    <citation type="journal article" date="2023" name="Int. J. Mol. Sci.">
        <title>De Novo Assembly and Annotation of 11 Diverse Shrub Willow (Salix) Genomes Reveals Novel Gene Organization in Sex-Linked Regions.</title>
        <authorList>
            <person name="Hyden B."/>
            <person name="Feng K."/>
            <person name="Yates T.B."/>
            <person name="Jawdy S."/>
            <person name="Cereghino C."/>
            <person name="Smart L.B."/>
            <person name="Muchero W."/>
        </authorList>
    </citation>
    <scope>NUCLEOTIDE SEQUENCE</scope>
    <source>
        <tissue evidence="2">Shoot tip</tissue>
    </source>
</reference>
<feature type="region of interest" description="Disordered" evidence="1">
    <location>
        <begin position="1"/>
        <end position="26"/>
    </location>
</feature>
<dbReference type="AlphaFoldDB" id="A0A9Q0U5D3"/>
<gene>
    <name evidence="2" type="ORF">OIU74_008196</name>
</gene>
<reference evidence="2" key="1">
    <citation type="submission" date="2022-11" db="EMBL/GenBank/DDBJ databases">
        <authorList>
            <person name="Hyden B.L."/>
            <person name="Feng K."/>
            <person name="Yates T."/>
            <person name="Jawdy S."/>
            <person name="Smart L.B."/>
            <person name="Muchero W."/>
        </authorList>
    </citation>
    <scope>NUCLEOTIDE SEQUENCE</scope>
    <source>
        <tissue evidence="2">Shoot tip</tissue>
    </source>
</reference>
<evidence type="ECO:0000256" key="1">
    <source>
        <dbReference type="SAM" id="MobiDB-lite"/>
    </source>
</evidence>
<dbReference type="EMBL" id="JAPFFM010000013">
    <property type="protein sequence ID" value="KAJ6723785.1"/>
    <property type="molecule type" value="Genomic_DNA"/>
</dbReference>
<keyword evidence="3" id="KW-1185">Reference proteome</keyword>
<organism evidence="2 3">
    <name type="scientific">Salix koriyanagi</name>
    <dbReference type="NCBI Taxonomy" id="2511006"/>
    <lineage>
        <taxon>Eukaryota</taxon>
        <taxon>Viridiplantae</taxon>
        <taxon>Streptophyta</taxon>
        <taxon>Embryophyta</taxon>
        <taxon>Tracheophyta</taxon>
        <taxon>Spermatophyta</taxon>
        <taxon>Magnoliopsida</taxon>
        <taxon>eudicotyledons</taxon>
        <taxon>Gunneridae</taxon>
        <taxon>Pentapetalae</taxon>
        <taxon>rosids</taxon>
        <taxon>fabids</taxon>
        <taxon>Malpighiales</taxon>
        <taxon>Salicaceae</taxon>
        <taxon>Saliceae</taxon>
        <taxon>Salix</taxon>
    </lineage>
</organism>
<evidence type="ECO:0000313" key="3">
    <source>
        <dbReference type="Proteomes" id="UP001151752"/>
    </source>
</evidence>
<proteinExistence type="predicted"/>
<dbReference type="Proteomes" id="UP001151752">
    <property type="component" value="Chromosome 14"/>
</dbReference>
<evidence type="ECO:0000313" key="2">
    <source>
        <dbReference type="EMBL" id="KAJ6723785.1"/>
    </source>
</evidence>